<evidence type="ECO:0000259" key="5">
    <source>
        <dbReference type="Pfam" id="PF02650"/>
    </source>
</evidence>
<reference evidence="8" key="1">
    <citation type="submission" date="2020-10" db="EMBL/GenBank/DDBJ databases">
        <authorList>
            <person name="Gilroy R."/>
        </authorList>
    </citation>
    <scope>NUCLEOTIDE SEQUENCE</scope>
    <source>
        <strain evidence="8">ChiSjej4B22-8148</strain>
    </source>
</reference>
<dbReference type="Gene3D" id="3.10.28.10">
    <property type="entry name" value="Homing endonucleases"/>
    <property type="match status" value="1"/>
</dbReference>
<dbReference type="AlphaFoldDB" id="A0A9D1D8S0"/>
<evidence type="ECO:0000259" key="6">
    <source>
        <dbReference type="Pfam" id="PF10298"/>
    </source>
</evidence>
<reference evidence="8" key="2">
    <citation type="journal article" date="2021" name="PeerJ">
        <title>Extensive microbial diversity within the chicken gut microbiome revealed by metagenomics and culture.</title>
        <authorList>
            <person name="Gilroy R."/>
            <person name="Ravi A."/>
            <person name="Getino M."/>
            <person name="Pursley I."/>
            <person name="Horton D.L."/>
            <person name="Alikhan N.F."/>
            <person name="Baker D."/>
            <person name="Gharbi K."/>
            <person name="Hall N."/>
            <person name="Watson M."/>
            <person name="Adriaenssens E.M."/>
            <person name="Foster-Nyarko E."/>
            <person name="Jarju S."/>
            <person name="Secka A."/>
            <person name="Antonio M."/>
            <person name="Oren A."/>
            <person name="Chaudhuri R.R."/>
            <person name="La Ragione R."/>
            <person name="Hildebrand F."/>
            <person name="Pallen M.J."/>
        </authorList>
    </citation>
    <scope>NUCLEOTIDE SEQUENCE</scope>
    <source>
        <strain evidence="8">ChiSjej4B22-8148</strain>
    </source>
</reference>
<comment type="caution">
    <text evidence="8">The sequence shown here is derived from an EMBL/GenBank/DDBJ whole genome shotgun (WGS) entry which is preliminary data.</text>
</comment>
<dbReference type="PANTHER" id="PTHR37307:SF1">
    <property type="entry name" value="CELL DIVISION PROTEIN WHIA-RELATED"/>
    <property type="match status" value="1"/>
</dbReference>
<keyword evidence="3 4" id="KW-0131">Cell cycle</keyword>
<dbReference type="InterPro" id="IPR003802">
    <property type="entry name" value="Sporulation_regulator_WhiA"/>
</dbReference>
<dbReference type="Proteomes" id="UP000886757">
    <property type="component" value="Unassembled WGS sequence"/>
</dbReference>
<proteinExistence type="inferred from homology"/>
<organism evidence="8 9">
    <name type="scientific">Candidatus Choladousia intestinavium</name>
    <dbReference type="NCBI Taxonomy" id="2840727"/>
    <lineage>
        <taxon>Bacteria</taxon>
        <taxon>Bacillati</taxon>
        <taxon>Bacillota</taxon>
        <taxon>Clostridia</taxon>
        <taxon>Lachnospirales</taxon>
        <taxon>Lachnospiraceae</taxon>
        <taxon>Lachnospiraceae incertae sedis</taxon>
        <taxon>Candidatus Choladousia</taxon>
    </lineage>
</organism>
<dbReference type="Pfam" id="PF14527">
    <property type="entry name" value="LAGLIDADG_WhiA"/>
    <property type="match status" value="1"/>
</dbReference>
<protein>
    <recommendedName>
        <fullName evidence="4">Probable cell division protein WhiA</fullName>
    </recommendedName>
</protein>
<dbReference type="InterPro" id="IPR027434">
    <property type="entry name" value="Homing_endonucl"/>
</dbReference>
<dbReference type="GO" id="GO:0003677">
    <property type="term" value="F:DNA binding"/>
    <property type="evidence" value="ECO:0007669"/>
    <property type="project" value="UniProtKB-UniRule"/>
</dbReference>
<dbReference type="GO" id="GO:0051301">
    <property type="term" value="P:cell division"/>
    <property type="evidence" value="ECO:0007669"/>
    <property type="project" value="UniProtKB-UniRule"/>
</dbReference>
<accession>A0A9D1D8S0</accession>
<dbReference type="InterPro" id="IPR023054">
    <property type="entry name" value="Sporulation_regulator_WhiA_C"/>
</dbReference>
<feature type="domain" description="Sporulation regulator WhiA C-terminal" evidence="5">
    <location>
        <begin position="227"/>
        <end position="310"/>
    </location>
</feature>
<dbReference type="EMBL" id="DVGK01000075">
    <property type="protein sequence ID" value="HIR13560.1"/>
    <property type="molecule type" value="Genomic_DNA"/>
</dbReference>
<dbReference type="NCBIfam" id="TIGR00647">
    <property type="entry name" value="DNA_bind_WhiA"/>
    <property type="match status" value="1"/>
</dbReference>
<sequence length="323" mass="36539">MTFSAEVKEELSHRMPGARHCQLAELAAIAGMCADVCISAENRFSLRIRTENLPVARKCFTLLQKTFNISSDVCVCLHKNDERSTRIYTVWVRDHHETVRVLQGLKLLNEEGEVAEHVAPANSLLVQKSCCRRAFVRGAFLSAGSISNPLKSYHFEIVCTSMARAEQLQFFIRSFGPDAKIVQRKKSFIVYIKEGAQIVDMLNIMEAHISLMNLENIRIVREMRNAVNRKVNCEAANINKTVNAAVRQMEDIRYLETVKGLEKLPAGLASVARLRLENPDATLKELGEMLDPPVGKSGVNHRLRKLGQLAEELRQNKEENYYD</sequence>
<comment type="similarity">
    <text evidence="4">Belongs to the WhiA family.</text>
</comment>
<keyword evidence="2 4" id="KW-0238">DNA-binding</keyword>
<evidence type="ECO:0000256" key="3">
    <source>
        <dbReference type="ARBA" id="ARBA00023306"/>
    </source>
</evidence>
<dbReference type="SUPFAM" id="SSF55608">
    <property type="entry name" value="Homing endonucleases"/>
    <property type="match status" value="1"/>
</dbReference>
<name>A0A9D1D8S0_9FIRM</name>
<dbReference type="InterPro" id="IPR039518">
    <property type="entry name" value="WhiA_LAGLIDADG_dom"/>
</dbReference>
<dbReference type="HAMAP" id="MF_01420">
    <property type="entry name" value="HTH_type_WhiA"/>
    <property type="match status" value="1"/>
</dbReference>
<dbReference type="GO" id="GO:0043937">
    <property type="term" value="P:regulation of sporulation"/>
    <property type="evidence" value="ECO:0007669"/>
    <property type="project" value="InterPro"/>
</dbReference>
<evidence type="ECO:0000256" key="1">
    <source>
        <dbReference type="ARBA" id="ARBA00022618"/>
    </source>
</evidence>
<keyword evidence="1 4" id="KW-0132">Cell division</keyword>
<feature type="domain" description="WhiA LAGLIDADG-like" evidence="7">
    <location>
        <begin position="133"/>
        <end position="224"/>
    </location>
</feature>
<dbReference type="Pfam" id="PF10298">
    <property type="entry name" value="WhiA_N"/>
    <property type="match status" value="1"/>
</dbReference>
<dbReference type="InterPro" id="IPR018478">
    <property type="entry name" value="Sporu_reg_WhiA_N_dom"/>
</dbReference>
<evidence type="ECO:0000313" key="8">
    <source>
        <dbReference type="EMBL" id="HIR13560.1"/>
    </source>
</evidence>
<feature type="domain" description="Sporulation transcription regulator WhiA N-terminal" evidence="6">
    <location>
        <begin position="19"/>
        <end position="107"/>
    </location>
</feature>
<evidence type="ECO:0000256" key="4">
    <source>
        <dbReference type="HAMAP-Rule" id="MF_01420"/>
    </source>
</evidence>
<evidence type="ECO:0000256" key="2">
    <source>
        <dbReference type="ARBA" id="ARBA00023125"/>
    </source>
</evidence>
<evidence type="ECO:0000313" key="9">
    <source>
        <dbReference type="Proteomes" id="UP000886757"/>
    </source>
</evidence>
<evidence type="ECO:0000259" key="7">
    <source>
        <dbReference type="Pfam" id="PF14527"/>
    </source>
</evidence>
<dbReference type="Pfam" id="PF02650">
    <property type="entry name" value="HTH_WhiA"/>
    <property type="match status" value="1"/>
</dbReference>
<comment type="function">
    <text evidence="4">Involved in cell division and chromosome segregation.</text>
</comment>
<gene>
    <name evidence="4 8" type="primary">whiA</name>
    <name evidence="8" type="ORF">IAB31_06515</name>
</gene>
<dbReference type="PANTHER" id="PTHR37307">
    <property type="entry name" value="CELL DIVISION PROTEIN WHIA-RELATED"/>
    <property type="match status" value="1"/>
</dbReference>